<dbReference type="InterPro" id="IPR036908">
    <property type="entry name" value="RlpA-like_sf"/>
</dbReference>
<dbReference type="Pfam" id="PF06725">
    <property type="entry name" value="3D"/>
    <property type="match status" value="1"/>
</dbReference>
<dbReference type="InterPro" id="IPR051933">
    <property type="entry name" value="Resuscitation_pf_RpfB"/>
</dbReference>
<evidence type="ECO:0000256" key="1">
    <source>
        <dbReference type="ARBA" id="ARBA00022729"/>
    </source>
</evidence>
<dbReference type="PANTHER" id="PTHR39160:SF4">
    <property type="entry name" value="RESUSCITATION-PROMOTING FACTOR RPFB"/>
    <property type="match status" value="1"/>
</dbReference>
<keyword evidence="5" id="KW-1185">Reference proteome</keyword>
<reference evidence="4 5" key="1">
    <citation type="submission" date="2023-07" db="EMBL/GenBank/DDBJ databases">
        <title>Genomic Encyclopedia of Type Strains, Phase IV (KMG-IV): sequencing the most valuable type-strain genomes for metagenomic binning, comparative biology and taxonomic classification.</title>
        <authorList>
            <person name="Goeker M."/>
        </authorList>
    </citation>
    <scope>NUCLEOTIDE SEQUENCE [LARGE SCALE GENOMIC DNA]</scope>
    <source>
        <strain evidence="4 5">DSM 17723</strain>
    </source>
</reference>
<sequence>MIRIKTICKRIFMSLLFLGALTTTFEVVSGLEVRDVHKWYNHNYNSSGQSSVNNEAEEEAEVDDNSIRFLGLTFKKMNSEPLVSTSISSSVEAVNQNVSLEDAIDWSQYPTKRVVATGYTAGVESTGKHPNHPSYGITYSGVKVKRDLYSTIAADLDVFPLGTILFIPGYGYGVVADIGGAIQGNRLDLYYETVADVYKNWGKKQLDVYVVKVGDGKLTEEQLNQLNENESMQVFRQQYLKSKTKS</sequence>
<dbReference type="Proteomes" id="UP001232245">
    <property type="component" value="Unassembled WGS sequence"/>
</dbReference>
<protein>
    <submittedName>
        <fullName evidence="4">3D (Asp-Asp-Asp) domain-containing protein</fullName>
    </submittedName>
</protein>
<dbReference type="EMBL" id="JAUSTZ010000003">
    <property type="protein sequence ID" value="MDQ0225519.1"/>
    <property type="molecule type" value="Genomic_DNA"/>
</dbReference>
<dbReference type="Gene3D" id="2.40.40.10">
    <property type="entry name" value="RlpA-like domain"/>
    <property type="match status" value="1"/>
</dbReference>
<proteinExistence type="predicted"/>
<evidence type="ECO:0000313" key="5">
    <source>
        <dbReference type="Proteomes" id="UP001232245"/>
    </source>
</evidence>
<gene>
    <name evidence="4" type="ORF">J2S02_001863</name>
</gene>
<feature type="domain" description="3D" evidence="3">
    <location>
        <begin position="150"/>
        <end position="211"/>
    </location>
</feature>
<dbReference type="InterPro" id="IPR010611">
    <property type="entry name" value="3D_dom"/>
</dbReference>
<dbReference type="PANTHER" id="PTHR39160">
    <property type="entry name" value="CELL WALL-BINDING PROTEIN YOCH"/>
    <property type="match status" value="1"/>
</dbReference>
<dbReference type="CDD" id="cd22786">
    <property type="entry name" value="DPBB_YuiC-like"/>
    <property type="match status" value="1"/>
</dbReference>
<accession>A0ABT9YZU4</accession>
<evidence type="ECO:0000259" key="3">
    <source>
        <dbReference type="Pfam" id="PF06725"/>
    </source>
</evidence>
<evidence type="ECO:0000313" key="4">
    <source>
        <dbReference type="EMBL" id="MDQ0225519.1"/>
    </source>
</evidence>
<feature type="chain" id="PRO_5047139188" evidence="2">
    <location>
        <begin position="26"/>
        <end position="246"/>
    </location>
</feature>
<dbReference type="SUPFAM" id="SSF50685">
    <property type="entry name" value="Barwin-like endoglucanases"/>
    <property type="match status" value="1"/>
</dbReference>
<evidence type="ECO:0000256" key="2">
    <source>
        <dbReference type="SAM" id="SignalP"/>
    </source>
</evidence>
<organism evidence="4 5">
    <name type="scientific">Metabacillus niabensis</name>
    <dbReference type="NCBI Taxonomy" id="324854"/>
    <lineage>
        <taxon>Bacteria</taxon>
        <taxon>Bacillati</taxon>
        <taxon>Bacillota</taxon>
        <taxon>Bacilli</taxon>
        <taxon>Bacillales</taxon>
        <taxon>Bacillaceae</taxon>
        <taxon>Metabacillus</taxon>
    </lineage>
</organism>
<keyword evidence="1 2" id="KW-0732">Signal</keyword>
<comment type="caution">
    <text evidence="4">The sequence shown here is derived from an EMBL/GenBank/DDBJ whole genome shotgun (WGS) entry which is preliminary data.</text>
</comment>
<dbReference type="RefSeq" id="WP_174881194.1">
    <property type="nucleotide sequence ID" value="NZ_CADEPK010000322.1"/>
</dbReference>
<feature type="signal peptide" evidence="2">
    <location>
        <begin position="1"/>
        <end position="25"/>
    </location>
</feature>
<name>A0ABT9YZU4_9BACI</name>